<feature type="signal peptide" evidence="4">
    <location>
        <begin position="1"/>
        <end position="22"/>
    </location>
</feature>
<gene>
    <name evidence="5" type="ORF">GMST_28880</name>
</gene>
<protein>
    <recommendedName>
        <fullName evidence="7">Lipoprotein</fullName>
    </recommendedName>
</protein>
<sequence length="520" mass="52108">MRTTLFATLLMAVLLVSGCGGGGGNGALTVPTVSGVAATGAAIKGTVTLKDAAGHQELSKITDSKGSFSFDVSGLSAPFILKVTPDGGGSALYSFTSAAGTANLNPMANLVVAKAALASGASDPATAYQNASAQTLQGISGSLGQALTDVRATLAALLVKYSVAKPDPVTGAYNFDDIDPIAGSYKADGTGLDGMFDKAQLTLNNGQLTVVDAGVPTTYDLQNDVAGFAIYGTVTVDNLPFAGVQVSVNDATSKLCYGNVQTDAAGGYRIAGVPKGNYTVAAVKNGYSFQPATSQVGVTGSDVAAPVFKTAHPYSIYGTVSASNGAGLAGVTVTVIRTGFQQGKTAVTDGNGRYLVTGLTDATYTVTPTRSIAATGSAVVFDVVSKTVQLSADSNFSQTDFQADVPVYTISGSVRMHTDNSAMANVALTLTALTNGGAVTAGSGSTFATVSDKDGNFTLAGLPSGYYAMAPALTGYEFSLLNASPGATIGMFQLGGADLTLRLGGWSVDEKTGGVGGIGR</sequence>
<dbReference type="InterPro" id="IPR013783">
    <property type="entry name" value="Ig-like_fold"/>
</dbReference>
<keyword evidence="2" id="KW-0964">Secreted</keyword>
<evidence type="ECO:0000256" key="3">
    <source>
        <dbReference type="ARBA" id="ARBA00022729"/>
    </source>
</evidence>
<feature type="chain" id="PRO_5028331528" description="Lipoprotein" evidence="4">
    <location>
        <begin position="23"/>
        <end position="520"/>
    </location>
</feature>
<evidence type="ECO:0000256" key="1">
    <source>
        <dbReference type="ARBA" id="ARBA00007257"/>
    </source>
</evidence>
<comment type="similarity">
    <text evidence="1">Belongs to the serine-aspartate repeat-containing protein (SDr) family.</text>
</comment>
<comment type="caution">
    <text evidence="5">The sequence shown here is derived from an EMBL/GenBank/DDBJ whole genome shotgun (WGS) entry which is preliminary data.</text>
</comment>
<evidence type="ECO:0000313" key="6">
    <source>
        <dbReference type="Proteomes" id="UP000556026"/>
    </source>
</evidence>
<dbReference type="Proteomes" id="UP000556026">
    <property type="component" value="Unassembled WGS sequence"/>
</dbReference>
<name>A0A6V8MLD8_9BACT</name>
<dbReference type="Pfam" id="PF13620">
    <property type="entry name" value="CarboxypepD_reg"/>
    <property type="match status" value="2"/>
</dbReference>
<dbReference type="SUPFAM" id="SSF49478">
    <property type="entry name" value="Cna protein B-type domain"/>
    <property type="match status" value="2"/>
</dbReference>
<dbReference type="Gene3D" id="2.60.40.10">
    <property type="entry name" value="Immunoglobulins"/>
    <property type="match status" value="1"/>
</dbReference>
<keyword evidence="3 4" id="KW-0732">Signal</keyword>
<evidence type="ECO:0000256" key="2">
    <source>
        <dbReference type="ARBA" id="ARBA00022525"/>
    </source>
</evidence>
<evidence type="ECO:0000313" key="5">
    <source>
        <dbReference type="EMBL" id="GFO60563.1"/>
    </source>
</evidence>
<dbReference type="InterPro" id="IPR013784">
    <property type="entry name" value="Carb-bd-like_fold"/>
</dbReference>
<proteinExistence type="inferred from homology"/>
<dbReference type="Gene3D" id="2.60.40.1120">
    <property type="entry name" value="Carboxypeptidase-like, regulatory domain"/>
    <property type="match status" value="1"/>
</dbReference>
<evidence type="ECO:0000256" key="4">
    <source>
        <dbReference type="SAM" id="SignalP"/>
    </source>
</evidence>
<accession>A0A6V8MLD8</accession>
<evidence type="ECO:0008006" key="7">
    <source>
        <dbReference type="Google" id="ProtNLM"/>
    </source>
</evidence>
<keyword evidence="6" id="KW-1185">Reference proteome</keyword>
<dbReference type="EMBL" id="BLXX01000009">
    <property type="protein sequence ID" value="GFO60563.1"/>
    <property type="molecule type" value="Genomic_DNA"/>
</dbReference>
<dbReference type="PANTHER" id="PTHR36108">
    <property type="entry name" value="COLOSSIN-B-RELATED"/>
    <property type="match status" value="1"/>
</dbReference>
<dbReference type="SUPFAM" id="SSF49452">
    <property type="entry name" value="Starch-binding domain-like"/>
    <property type="match status" value="1"/>
</dbReference>
<organism evidence="5 6">
    <name type="scientific">Geomonas silvestris</name>
    <dbReference type="NCBI Taxonomy" id="2740184"/>
    <lineage>
        <taxon>Bacteria</taxon>
        <taxon>Pseudomonadati</taxon>
        <taxon>Thermodesulfobacteriota</taxon>
        <taxon>Desulfuromonadia</taxon>
        <taxon>Geobacterales</taxon>
        <taxon>Geobacteraceae</taxon>
        <taxon>Geomonas</taxon>
    </lineage>
</organism>
<reference evidence="6" key="1">
    <citation type="submission" date="2020-06" db="EMBL/GenBank/DDBJ databases">
        <title>Draft genomic sequence of Geomonas sp. Red330.</title>
        <authorList>
            <person name="Itoh H."/>
            <person name="Zhenxing X."/>
            <person name="Ushijima N."/>
            <person name="Masuda Y."/>
            <person name="Shiratori Y."/>
            <person name="Senoo K."/>
        </authorList>
    </citation>
    <scope>NUCLEOTIDE SEQUENCE [LARGE SCALE GENOMIC DNA]</scope>
    <source>
        <strain evidence="6">Red330</strain>
    </source>
</reference>
<dbReference type="RefSeq" id="WP_183355380.1">
    <property type="nucleotide sequence ID" value="NZ_BLXX01000009.1"/>
</dbReference>
<dbReference type="AlphaFoldDB" id="A0A6V8MLD8"/>
<dbReference type="PANTHER" id="PTHR36108:SF13">
    <property type="entry name" value="COLOSSIN-B-RELATED"/>
    <property type="match status" value="1"/>
</dbReference>
<dbReference type="GO" id="GO:0030246">
    <property type="term" value="F:carbohydrate binding"/>
    <property type="evidence" value="ECO:0007669"/>
    <property type="project" value="InterPro"/>
</dbReference>
<dbReference type="PROSITE" id="PS51257">
    <property type="entry name" value="PROKAR_LIPOPROTEIN"/>
    <property type="match status" value="1"/>
</dbReference>